<feature type="chain" id="PRO_5040496376" description="Lysine-specific metallo-endopeptidase domain-containing protein" evidence="1">
    <location>
        <begin position="19"/>
        <end position="340"/>
    </location>
</feature>
<dbReference type="OrthoDB" id="4259138at2759"/>
<comment type="caution">
    <text evidence="2">The sequence shown here is derived from an EMBL/GenBank/DDBJ whole genome shotgun (WGS) entry which is preliminary data.</text>
</comment>
<feature type="signal peptide" evidence="1">
    <location>
        <begin position="1"/>
        <end position="18"/>
    </location>
</feature>
<reference evidence="2" key="1">
    <citation type="submission" date="2020-03" db="EMBL/GenBank/DDBJ databases">
        <authorList>
            <person name="He L."/>
        </authorList>
    </citation>
    <scope>NUCLEOTIDE SEQUENCE</scope>
    <source>
        <strain evidence="2">CkLH20</strain>
    </source>
</reference>
<organism evidence="2 3">
    <name type="scientific">Colletotrichum karsti</name>
    <dbReference type="NCBI Taxonomy" id="1095194"/>
    <lineage>
        <taxon>Eukaryota</taxon>
        <taxon>Fungi</taxon>
        <taxon>Dikarya</taxon>
        <taxon>Ascomycota</taxon>
        <taxon>Pezizomycotina</taxon>
        <taxon>Sordariomycetes</taxon>
        <taxon>Hypocreomycetidae</taxon>
        <taxon>Glomerellales</taxon>
        <taxon>Glomerellaceae</taxon>
        <taxon>Colletotrichum</taxon>
        <taxon>Colletotrichum boninense species complex</taxon>
    </lineage>
</organism>
<proteinExistence type="predicted"/>
<gene>
    <name evidence="2" type="ORF">CkaCkLH20_10695</name>
</gene>
<evidence type="ECO:0000256" key="1">
    <source>
        <dbReference type="SAM" id="SignalP"/>
    </source>
</evidence>
<keyword evidence="3" id="KW-1185">Reference proteome</keyword>
<evidence type="ECO:0000313" key="2">
    <source>
        <dbReference type="EMBL" id="KAF9871761.1"/>
    </source>
</evidence>
<dbReference type="Gene3D" id="3.40.390.10">
    <property type="entry name" value="Collagenase (Catalytic Domain)"/>
    <property type="match status" value="1"/>
</dbReference>
<sequence length="340" mass="37238">MALFVVLSLLLVQYGAIAAAAALAVDTLFRVDFSTDEFGGCRTAGRTAIQNMLDEAETLAGVGVQLVDNYGQTSGEAKRLLDVFVNGNTDAHRTTMKNYFSGVQAFLARNENVPNGGKPYLFCSDTWLDKNTLKSEARDSEGNSFPKGDLSGLPALIENVPAYMDKRNQNPRTLRTPYWSFIHNQYLFDAYYSSKGGFCSKDENIAVTSDLLLPATVTLCPKLFRQPVSGLGVQITPLTSSVIPLRPRDIPNNAQRLSDILPSSTTLYHELFHLIHGSANTYPAGGEKYTIIDLGKLSADDALANPETYAAVSIAYWYTLNVAPVNNNRVEFYGFFATRG</sequence>
<evidence type="ECO:0008006" key="4">
    <source>
        <dbReference type="Google" id="ProtNLM"/>
    </source>
</evidence>
<dbReference type="Proteomes" id="UP000781932">
    <property type="component" value="Unassembled WGS sequence"/>
</dbReference>
<dbReference type="EMBL" id="JAATWM020000042">
    <property type="protein sequence ID" value="KAF9871761.1"/>
    <property type="molecule type" value="Genomic_DNA"/>
</dbReference>
<protein>
    <recommendedName>
        <fullName evidence="4">Lysine-specific metallo-endopeptidase domain-containing protein</fullName>
    </recommendedName>
</protein>
<accession>A0A9P6I0I3</accession>
<dbReference type="GO" id="GO:0008237">
    <property type="term" value="F:metallopeptidase activity"/>
    <property type="evidence" value="ECO:0007669"/>
    <property type="project" value="InterPro"/>
</dbReference>
<name>A0A9P6I0I3_9PEZI</name>
<dbReference type="RefSeq" id="XP_038741222.1">
    <property type="nucleotide sequence ID" value="XM_038893409.1"/>
</dbReference>
<evidence type="ECO:0000313" key="3">
    <source>
        <dbReference type="Proteomes" id="UP000781932"/>
    </source>
</evidence>
<reference evidence="2" key="2">
    <citation type="submission" date="2020-11" db="EMBL/GenBank/DDBJ databases">
        <title>Whole genome sequencing of Colletotrichum sp.</title>
        <authorList>
            <person name="Li H."/>
        </authorList>
    </citation>
    <scope>NUCLEOTIDE SEQUENCE</scope>
    <source>
        <strain evidence="2">CkLH20</strain>
    </source>
</reference>
<dbReference type="InterPro" id="IPR024079">
    <property type="entry name" value="MetalloPept_cat_dom_sf"/>
</dbReference>
<dbReference type="GeneID" id="62166483"/>
<keyword evidence="1" id="KW-0732">Signal</keyword>
<dbReference type="AlphaFoldDB" id="A0A9P6I0I3"/>